<dbReference type="InterPro" id="IPR001867">
    <property type="entry name" value="OmpR/PhoB-type_DNA-bd"/>
</dbReference>
<keyword evidence="2" id="KW-0902">Two-component regulatory system</keyword>
<dbReference type="PANTHER" id="PTHR48111">
    <property type="entry name" value="REGULATOR OF RPOS"/>
    <property type="match status" value="1"/>
</dbReference>
<feature type="domain" description="OmpR/PhoB-type" evidence="9">
    <location>
        <begin position="124"/>
        <end position="224"/>
    </location>
</feature>
<dbReference type="SMART" id="SM00862">
    <property type="entry name" value="Trans_reg_C"/>
    <property type="match status" value="1"/>
</dbReference>
<evidence type="ECO:0000256" key="6">
    <source>
        <dbReference type="PROSITE-ProRule" id="PRU00169"/>
    </source>
</evidence>
<dbReference type="InterPro" id="IPR039420">
    <property type="entry name" value="WalR-like"/>
</dbReference>
<dbReference type="PANTHER" id="PTHR48111:SF22">
    <property type="entry name" value="REGULATOR OF RPOS"/>
    <property type="match status" value="1"/>
</dbReference>
<feature type="domain" description="Response regulatory" evidence="8">
    <location>
        <begin position="2"/>
        <end position="116"/>
    </location>
</feature>
<dbReference type="PROSITE" id="PS50110">
    <property type="entry name" value="RESPONSE_REGULATORY"/>
    <property type="match status" value="1"/>
</dbReference>
<evidence type="ECO:0000256" key="3">
    <source>
        <dbReference type="ARBA" id="ARBA00023015"/>
    </source>
</evidence>
<dbReference type="Gene3D" id="6.10.250.690">
    <property type="match status" value="1"/>
</dbReference>
<name>A0ABP8FQ11_9SPHI</name>
<keyword evidence="3" id="KW-0805">Transcription regulation</keyword>
<dbReference type="Pfam" id="PF00072">
    <property type="entry name" value="Response_reg"/>
    <property type="match status" value="1"/>
</dbReference>
<dbReference type="Proteomes" id="UP001500582">
    <property type="component" value="Unassembled WGS sequence"/>
</dbReference>
<organism evidence="10 11">
    <name type="scientific">Mucilaginibacter gynuensis</name>
    <dbReference type="NCBI Taxonomy" id="1302236"/>
    <lineage>
        <taxon>Bacteria</taxon>
        <taxon>Pseudomonadati</taxon>
        <taxon>Bacteroidota</taxon>
        <taxon>Sphingobacteriia</taxon>
        <taxon>Sphingobacteriales</taxon>
        <taxon>Sphingobacteriaceae</taxon>
        <taxon>Mucilaginibacter</taxon>
    </lineage>
</organism>
<evidence type="ECO:0000256" key="4">
    <source>
        <dbReference type="ARBA" id="ARBA00023125"/>
    </source>
</evidence>
<keyword evidence="5" id="KW-0804">Transcription</keyword>
<dbReference type="Pfam" id="PF00486">
    <property type="entry name" value="Trans_reg_C"/>
    <property type="match status" value="1"/>
</dbReference>
<dbReference type="CDD" id="cd00383">
    <property type="entry name" value="trans_reg_C"/>
    <property type="match status" value="1"/>
</dbReference>
<evidence type="ECO:0000256" key="1">
    <source>
        <dbReference type="ARBA" id="ARBA00022553"/>
    </source>
</evidence>
<dbReference type="SMART" id="SM00448">
    <property type="entry name" value="REC"/>
    <property type="match status" value="1"/>
</dbReference>
<dbReference type="InterPro" id="IPR001789">
    <property type="entry name" value="Sig_transdc_resp-reg_receiver"/>
</dbReference>
<evidence type="ECO:0000313" key="10">
    <source>
        <dbReference type="EMBL" id="GAA4308506.1"/>
    </source>
</evidence>
<dbReference type="SUPFAM" id="SSF52172">
    <property type="entry name" value="CheY-like"/>
    <property type="match status" value="1"/>
</dbReference>
<protein>
    <submittedName>
        <fullName evidence="10">Response regulator transcription factor</fullName>
    </submittedName>
</protein>
<dbReference type="PROSITE" id="PS51755">
    <property type="entry name" value="OMPR_PHOB"/>
    <property type="match status" value="1"/>
</dbReference>
<evidence type="ECO:0000259" key="8">
    <source>
        <dbReference type="PROSITE" id="PS50110"/>
    </source>
</evidence>
<comment type="caution">
    <text evidence="10">The sequence shown here is derived from an EMBL/GenBank/DDBJ whole genome shotgun (WGS) entry which is preliminary data.</text>
</comment>
<dbReference type="InterPro" id="IPR011006">
    <property type="entry name" value="CheY-like_superfamily"/>
</dbReference>
<evidence type="ECO:0000259" key="9">
    <source>
        <dbReference type="PROSITE" id="PS51755"/>
    </source>
</evidence>
<dbReference type="InterPro" id="IPR036388">
    <property type="entry name" value="WH-like_DNA-bd_sf"/>
</dbReference>
<keyword evidence="11" id="KW-1185">Reference proteome</keyword>
<evidence type="ECO:0000256" key="2">
    <source>
        <dbReference type="ARBA" id="ARBA00023012"/>
    </source>
</evidence>
<dbReference type="Gene3D" id="1.10.10.10">
    <property type="entry name" value="Winged helix-like DNA-binding domain superfamily/Winged helix DNA-binding domain"/>
    <property type="match status" value="1"/>
</dbReference>
<keyword evidence="4 7" id="KW-0238">DNA-binding</keyword>
<dbReference type="Gene3D" id="3.40.50.2300">
    <property type="match status" value="1"/>
</dbReference>
<evidence type="ECO:0000256" key="5">
    <source>
        <dbReference type="ARBA" id="ARBA00023163"/>
    </source>
</evidence>
<keyword evidence="1 6" id="KW-0597">Phosphoprotein</keyword>
<dbReference type="RefSeq" id="WP_345209154.1">
    <property type="nucleotide sequence ID" value="NZ_BAABFT010000001.1"/>
</dbReference>
<feature type="DNA-binding region" description="OmpR/PhoB-type" evidence="7">
    <location>
        <begin position="124"/>
        <end position="224"/>
    </location>
</feature>
<evidence type="ECO:0000313" key="11">
    <source>
        <dbReference type="Proteomes" id="UP001500582"/>
    </source>
</evidence>
<reference evidence="11" key="1">
    <citation type="journal article" date="2019" name="Int. J. Syst. Evol. Microbiol.">
        <title>The Global Catalogue of Microorganisms (GCM) 10K type strain sequencing project: providing services to taxonomists for standard genome sequencing and annotation.</title>
        <authorList>
            <consortium name="The Broad Institute Genomics Platform"/>
            <consortium name="The Broad Institute Genome Sequencing Center for Infectious Disease"/>
            <person name="Wu L."/>
            <person name="Ma J."/>
        </authorList>
    </citation>
    <scope>NUCLEOTIDE SEQUENCE [LARGE SCALE GENOMIC DNA]</scope>
    <source>
        <strain evidence="11">JCM 17705</strain>
    </source>
</reference>
<evidence type="ECO:0000256" key="7">
    <source>
        <dbReference type="PROSITE-ProRule" id="PRU01091"/>
    </source>
</evidence>
<gene>
    <name evidence="10" type="ORF">GCM10023149_02450</name>
</gene>
<dbReference type="EMBL" id="BAABFT010000001">
    <property type="protein sequence ID" value="GAA4308506.1"/>
    <property type="molecule type" value="Genomic_DNA"/>
</dbReference>
<accession>A0ABP8FQ11</accession>
<feature type="modified residue" description="4-aspartylphosphate" evidence="6">
    <location>
        <position position="51"/>
    </location>
</feature>
<proteinExistence type="predicted"/>
<sequence length="225" mass="25266">MKILVIEDQAGLRESIESYFTGDGNVCESASDYNTAIAKINLYRYDCIVLDITLPDGSGLEILKALKEGRHADGVLIISAKNSLDDRLNGLDLGADDYLTKPFHLSELKARVAAIVRRKSFDGSNSLIFNEINIDIFSKEVKINKQAIKLTRKEYDLLLYFLANKNKVVSKNAIAEHLWGDEIDIADNFDFIYSHIKNLRKKMTEAGGKDYISAAYGIGYKFIDQ</sequence>